<feature type="domain" description="Meiotically up-regulated protein Msb1/Mug8" evidence="2">
    <location>
        <begin position="154"/>
        <end position="347"/>
    </location>
</feature>
<feature type="region of interest" description="Disordered" evidence="1">
    <location>
        <begin position="1002"/>
        <end position="1320"/>
    </location>
</feature>
<feature type="region of interest" description="Disordered" evidence="1">
    <location>
        <begin position="1"/>
        <end position="104"/>
    </location>
</feature>
<dbReference type="KEGG" id="sla:SERLADRAFT_450633"/>
<feature type="compositionally biased region" description="Gly residues" evidence="1">
    <location>
        <begin position="917"/>
        <end position="932"/>
    </location>
</feature>
<dbReference type="PANTHER" id="PTHR28093:SF1">
    <property type="entry name" value="MORPHOGENESIS-RELATED PROTEIN MSB1"/>
    <property type="match status" value="1"/>
</dbReference>
<dbReference type="InterPro" id="IPR012965">
    <property type="entry name" value="Msb1/Mug8_dom"/>
</dbReference>
<feature type="region of interest" description="Disordered" evidence="1">
    <location>
        <begin position="961"/>
        <end position="989"/>
    </location>
</feature>
<dbReference type="RefSeq" id="XP_007320159.1">
    <property type="nucleotide sequence ID" value="XM_007320097.1"/>
</dbReference>
<accession>F8P188</accession>
<feature type="region of interest" description="Disordered" evidence="1">
    <location>
        <begin position="909"/>
        <end position="948"/>
    </location>
</feature>
<dbReference type="HOGENOM" id="CLU_002468_0_0_1"/>
<feature type="compositionally biased region" description="Basic and acidic residues" evidence="1">
    <location>
        <begin position="73"/>
        <end position="84"/>
    </location>
</feature>
<dbReference type="InterPro" id="IPR008936">
    <property type="entry name" value="Rho_GTPase_activation_prot"/>
</dbReference>
<dbReference type="Proteomes" id="UP000008064">
    <property type="component" value="Unassembled WGS sequence"/>
</dbReference>
<feature type="compositionally biased region" description="Pro residues" evidence="1">
    <location>
        <begin position="1255"/>
        <end position="1266"/>
    </location>
</feature>
<dbReference type="InterPro" id="IPR037508">
    <property type="entry name" value="Msb1/Mug8"/>
</dbReference>
<dbReference type="EMBL" id="GL945436">
    <property type="protein sequence ID" value="EGO22919.1"/>
    <property type="molecule type" value="Genomic_DNA"/>
</dbReference>
<dbReference type="OrthoDB" id="3362494at2759"/>
<feature type="compositionally biased region" description="Gly residues" evidence="1">
    <location>
        <begin position="798"/>
        <end position="814"/>
    </location>
</feature>
<evidence type="ECO:0000313" key="3">
    <source>
        <dbReference type="EMBL" id="EGO22919.1"/>
    </source>
</evidence>
<feature type="compositionally biased region" description="Polar residues" evidence="1">
    <location>
        <begin position="1114"/>
        <end position="1145"/>
    </location>
</feature>
<feature type="compositionally biased region" description="Acidic residues" evidence="1">
    <location>
        <begin position="1008"/>
        <end position="1021"/>
    </location>
</feature>
<proteinExistence type="predicted"/>
<dbReference type="Pfam" id="PF08101">
    <property type="entry name" value="Msb1-Mug8_dom"/>
    <property type="match status" value="1"/>
</dbReference>
<name>F8P188_SERL9</name>
<feature type="compositionally biased region" description="Basic and acidic residues" evidence="1">
    <location>
        <begin position="933"/>
        <end position="948"/>
    </location>
</feature>
<feature type="compositionally biased region" description="Gly residues" evidence="1">
    <location>
        <begin position="1192"/>
        <end position="1203"/>
    </location>
</feature>
<gene>
    <name evidence="3" type="ORF">SERLADRAFT_450633</name>
</gene>
<reference evidence="3" key="1">
    <citation type="submission" date="2011-04" db="EMBL/GenBank/DDBJ databases">
        <title>Evolution of plant cell wall degrading machinery underlies the functional diversity of forest fungi.</title>
        <authorList>
            <consortium name="US DOE Joint Genome Institute (JGI-PGF)"/>
            <person name="Eastwood D.C."/>
            <person name="Floudas D."/>
            <person name="Binder M."/>
            <person name="Majcherczyk A."/>
            <person name="Schneider P."/>
            <person name="Aerts A."/>
            <person name="Asiegbu F.O."/>
            <person name="Baker S.E."/>
            <person name="Barry K."/>
            <person name="Bendiksby M."/>
            <person name="Blumentritt M."/>
            <person name="Coutinho P.M."/>
            <person name="Cullen D."/>
            <person name="Cullen D."/>
            <person name="Gathman A."/>
            <person name="Goodell B."/>
            <person name="Henrissat B."/>
            <person name="Ihrmark K."/>
            <person name="Kauserud H."/>
            <person name="Kohler A."/>
            <person name="LaButti K."/>
            <person name="Lapidus A."/>
            <person name="Lavin J.L."/>
            <person name="Lee Y.-H."/>
            <person name="Lindquist E."/>
            <person name="Lilly W."/>
            <person name="Lucas S."/>
            <person name="Morin E."/>
            <person name="Murat C."/>
            <person name="Oguiza J.A."/>
            <person name="Park J."/>
            <person name="Pisabarro A.G."/>
            <person name="Riley R."/>
            <person name="Rosling A."/>
            <person name="Salamov A."/>
            <person name="Schmidt O."/>
            <person name="Schmutz J."/>
            <person name="Skrede I."/>
            <person name="Stenlid J."/>
            <person name="Wiebenga A."/>
            <person name="Xie X."/>
            <person name="Kues U."/>
            <person name="Hibbett D.S."/>
            <person name="Hoffmeister D."/>
            <person name="Hogberg N."/>
            <person name="Martin F."/>
            <person name="Grigoriev I.V."/>
            <person name="Watkinson S.C."/>
        </authorList>
    </citation>
    <scope>NUCLEOTIDE SEQUENCE</scope>
    <source>
        <strain evidence="3">S7.9</strain>
    </source>
</reference>
<feature type="compositionally biased region" description="Basic and acidic residues" evidence="1">
    <location>
        <begin position="1160"/>
        <end position="1173"/>
    </location>
</feature>
<feature type="compositionally biased region" description="Acidic residues" evidence="1">
    <location>
        <begin position="1093"/>
        <end position="1103"/>
    </location>
</feature>
<organism>
    <name type="scientific">Serpula lacrymans var. lacrymans (strain S7.9)</name>
    <name type="common">Dry rot fungus</name>
    <dbReference type="NCBI Taxonomy" id="578457"/>
    <lineage>
        <taxon>Eukaryota</taxon>
        <taxon>Fungi</taxon>
        <taxon>Dikarya</taxon>
        <taxon>Basidiomycota</taxon>
        <taxon>Agaricomycotina</taxon>
        <taxon>Agaricomycetes</taxon>
        <taxon>Agaricomycetidae</taxon>
        <taxon>Boletales</taxon>
        <taxon>Coniophorineae</taxon>
        <taxon>Serpulaceae</taxon>
        <taxon>Serpula</taxon>
    </lineage>
</organism>
<dbReference type="PANTHER" id="PTHR28093">
    <property type="entry name" value="MORPHOGENESIS-RELATED PROTEIN MSB1"/>
    <property type="match status" value="1"/>
</dbReference>
<protein>
    <recommendedName>
        <fullName evidence="2">Meiotically up-regulated protein Msb1/Mug8 domain-containing protein</fullName>
    </recommendedName>
</protein>
<feature type="compositionally biased region" description="Gly residues" evidence="1">
    <location>
        <begin position="857"/>
        <end position="868"/>
    </location>
</feature>
<feature type="compositionally biased region" description="Basic and acidic residues" evidence="1">
    <location>
        <begin position="1212"/>
        <end position="1223"/>
    </location>
</feature>
<evidence type="ECO:0000259" key="2">
    <source>
        <dbReference type="Pfam" id="PF08101"/>
    </source>
</evidence>
<feature type="region of interest" description="Disordered" evidence="1">
    <location>
        <begin position="782"/>
        <end position="896"/>
    </location>
</feature>
<dbReference type="GeneID" id="18816672"/>
<sequence>MPSLFSRARTHSTPKKTNTAPNHAERDLPPRPTAQNPPYDEFGRVNSRASAGGGASPGGINLNLAALSFSPAAKKDKAERERAKLVRPRTASSPRERGEPDPLDVLAQIPDGSFLTLNLDPPPPTSEPPFAPSHDYGYLSYERHIVLGLDHLSRLVDVVASDPPPRCLTTPFIFSTLALDISSAAIQRLIKAFVDTCRFPENKEVEWRWREEARFAGPHELGMCLRWGLARVVRVEGGQAVRGLIAWDHYIYFRDTEEERKYPSAHFATLLPPLPSVLRQILLTLFSLLIRFTAHSSSSGHTPPTLSPLFGPLLFGLGPATLAFHHTYVHYLRAVNAMEHLLLAFIRWQDAPRPSLATSAGQEGFSTGVSTDVKYGSATSLGVPTRLKDWIRGYPAMLPFVQAGEKGRGGRERGRCPRRGARTVRVVSVRRNVRMYSPDLVKTAASWAQRGTERGSERGLAGSKEWERIAPSVMKLPPRYSEGYKKRMHLATGFHPDTGPGMSSEPSTASSTCSSAYVFGEECVSGGGRKEVFGLGLGVGLGVGMGMGGREGEDRFRNLTDLRWGEFELMGFGGLGADEKKLQFDLTEGARTARAAKRATLTWNDFSATGFTRSDAPLDDTLQFSTPLAHTISSWPAQNVPITKKLKKPDPSRPPFGWDTDPVMGTEEVIEEGFLDIEFKSLPVKPPVTPPGTEPRTSTTLILFEEFVPFEYRQQLVAGTTSKRKLHFLFSHPMLLTTKSKQWKPAATLNGRPYVVGHVPRSPSYREVEFEGLIRGNGSSTKVLSLSKPQPPLPPGARGVGVGMGGQEGLGGGERPATPRPTPRPAISAPLYVGTRTGPAPVAQGSKGEQTPAKKGCLGGVGGGGEAGEGTLAKKSRFRLPVPSPTGARQSKMMPAEYSSVDFETRLAGYSDDEWSGGSGGSGNAGGAGGNSKEGEKEKQERRLSKDDAWVDILVATHNRRMKGQEVEMRGGRARGLGGGRGGRSDPEIASQEVAQVLAGIRARSPMSDEDEVDQTMEPVDDMAPPVPARTRPRRANANGDGLDSGAAVEEGEGGSLDVLDDPDVDSVMSYPRRRMGYFDLHPERRPGRPQNEDGDDGEEGDEAGYGTPDALPSTRSPKATSSAPVRSSIDTMESVSDYAPTTVTHDMDLLPMPEFANGEEGREEKESGHSRAESMTLPGLLHVSPTLGAGEASGGGGKGGAQGRTAALIEMYREKEREKEKGGVMPSRLPVRSTSMQTKDKLPPLPPVTKDGSSPPPPPPQPESEPTPEVEETAEAGQEPAVVDPPPPLPVLTETGRESPGRYIHGAPLHNVLEEEEEE</sequence>
<evidence type="ECO:0000256" key="1">
    <source>
        <dbReference type="SAM" id="MobiDB-lite"/>
    </source>
</evidence>
<dbReference type="SUPFAM" id="SSF48350">
    <property type="entry name" value="GTPase activation domain, GAP"/>
    <property type="match status" value="1"/>
</dbReference>